<evidence type="ECO:0000256" key="2">
    <source>
        <dbReference type="ARBA" id="ARBA00022448"/>
    </source>
</evidence>
<evidence type="ECO:0000256" key="5">
    <source>
        <dbReference type="ARBA" id="ARBA00022989"/>
    </source>
</evidence>
<organism evidence="9 10">
    <name type="scientific">Penicillium flavigenum</name>
    <dbReference type="NCBI Taxonomy" id="254877"/>
    <lineage>
        <taxon>Eukaryota</taxon>
        <taxon>Fungi</taxon>
        <taxon>Dikarya</taxon>
        <taxon>Ascomycota</taxon>
        <taxon>Pezizomycotina</taxon>
        <taxon>Eurotiomycetes</taxon>
        <taxon>Eurotiomycetidae</taxon>
        <taxon>Eurotiales</taxon>
        <taxon>Aspergillaceae</taxon>
        <taxon>Penicillium</taxon>
    </lineage>
</organism>
<dbReference type="Proteomes" id="UP000191342">
    <property type="component" value="Unassembled WGS sequence"/>
</dbReference>
<keyword evidence="6 7" id="KW-0472">Membrane</keyword>
<gene>
    <name evidence="9" type="ORF">PENFLA_c005G05431</name>
</gene>
<feature type="transmembrane region" description="Helical" evidence="7">
    <location>
        <begin position="463"/>
        <end position="485"/>
    </location>
</feature>
<evidence type="ECO:0000256" key="4">
    <source>
        <dbReference type="ARBA" id="ARBA00022970"/>
    </source>
</evidence>
<dbReference type="EMBL" id="MLQL01000005">
    <property type="protein sequence ID" value="OQE28071.1"/>
    <property type="molecule type" value="Genomic_DNA"/>
</dbReference>
<feature type="transmembrane region" description="Helical" evidence="7">
    <location>
        <begin position="62"/>
        <end position="81"/>
    </location>
</feature>
<evidence type="ECO:0000256" key="6">
    <source>
        <dbReference type="ARBA" id="ARBA00023136"/>
    </source>
</evidence>
<proteinExistence type="predicted"/>
<feature type="domain" description="Amino acid permease/ SLC12A" evidence="8">
    <location>
        <begin position="59"/>
        <end position="519"/>
    </location>
</feature>
<comment type="caution">
    <text evidence="9">The sequence shown here is derived from an EMBL/GenBank/DDBJ whole genome shotgun (WGS) entry which is preliminary data.</text>
</comment>
<feature type="transmembrane region" description="Helical" evidence="7">
    <location>
        <begin position="201"/>
        <end position="220"/>
    </location>
</feature>
<comment type="subcellular location">
    <subcellularLocation>
        <location evidence="1">Membrane</location>
        <topology evidence="1">Multi-pass membrane protein</topology>
    </subcellularLocation>
</comment>
<dbReference type="InterPro" id="IPR050524">
    <property type="entry name" value="APC_YAT"/>
</dbReference>
<dbReference type="InterPro" id="IPR004841">
    <property type="entry name" value="AA-permease/SLC12A_dom"/>
</dbReference>
<feature type="transmembrane region" description="Helical" evidence="7">
    <location>
        <begin position="388"/>
        <end position="409"/>
    </location>
</feature>
<keyword evidence="3 7" id="KW-0812">Transmembrane</keyword>
<evidence type="ECO:0000256" key="3">
    <source>
        <dbReference type="ARBA" id="ARBA00022692"/>
    </source>
</evidence>
<feature type="transmembrane region" description="Helical" evidence="7">
    <location>
        <begin position="141"/>
        <end position="162"/>
    </location>
</feature>
<dbReference type="PANTHER" id="PTHR43341">
    <property type="entry name" value="AMINO ACID PERMEASE"/>
    <property type="match status" value="1"/>
</dbReference>
<dbReference type="PIRSF" id="PIRSF006060">
    <property type="entry name" value="AA_transporter"/>
    <property type="match status" value="1"/>
</dbReference>
<feature type="transmembrane region" description="Helical" evidence="7">
    <location>
        <begin position="497"/>
        <end position="514"/>
    </location>
</feature>
<keyword evidence="10" id="KW-1185">Reference proteome</keyword>
<dbReference type="GO" id="GO:0016020">
    <property type="term" value="C:membrane"/>
    <property type="evidence" value="ECO:0007669"/>
    <property type="project" value="UniProtKB-SubCell"/>
</dbReference>
<dbReference type="FunFam" id="1.20.1740.10:FF:000006">
    <property type="entry name" value="General amino acid permease"/>
    <property type="match status" value="1"/>
</dbReference>
<dbReference type="STRING" id="254877.A0A1V6TP62"/>
<keyword evidence="5 7" id="KW-1133">Transmembrane helix</keyword>
<feature type="transmembrane region" description="Helical" evidence="7">
    <location>
        <begin position="168"/>
        <end position="189"/>
    </location>
</feature>
<dbReference type="AlphaFoldDB" id="A0A1V6TP62"/>
<evidence type="ECO:0000259" key="8">
    <source>
        <dbReference type="Pfam" id="PF00324"/>
    </source>
</evidence>
<accession>A0A1V6TP62</accession>
<feature type="transmembrane region" description="Helical" evidence="7">
    <location>
        <begin position="236"/>
        <end position="256"/>
    </location>
</feature>
<name>A0A1V6TP62_9EURO</name>
<dbReference type="Pfam" id="PF00324">
    <property type="entry name" value="AA_permease"/>
    <property type="match status" value="1"/>
</dbReference>
<protein>
    <recommendedName>
        <fullName evidence="8">Amino acid permease/ SLC12A domain-containing protein</fullName>
    </recommendedName>
</protein>
<keyword evidence="4" id="KW-0029">Amino-acid transport</keyword>
<dbReference type="GO" id="GO:0015171">
    <property type="term" value="F:amino acid transmembrane transporter activity"/>
    <property type="evidence" value="ECO:0007669"/>
    <property type="project" value="TreeGrafter"/>
</dbReference>
<feature type="transmembrane region" description="Helical" evidence="7">
    <location>
        <begin position="87"/>
        <end position="107"/>
    </location>
</feature>
<dbReference type="PANTHER" id="PTHR43341:SF18">
    <property type="entry name" value="AMINO ACID PERMEASE_ SLC12A DOMAIN-CONTAINING PROTEIN"/>
    <property type="match status" value="1"/>
</dbReference>
<feature type="transmembrane region" description="Helical" evidence="7">
    <location>
        <begin position="329"/>
        <end position="353"/>
    </location>
</feature>
<sequence>MSTLKGFLGNEDSPDTVHEFKKDVKSTIDGPESPIQPEDEYVGDFEEISTLRQGLHQRHIQMIALAGTIGTGLFLSSGRAISRSGPLGAFLGYLVMGCVAGTVTLAMGEMGTLIPLNGGIVRYAEYFVDPALAFANGYNVVYSYLVSIPAEIVAAAVLVQFWSDLNSAIWITIFGLLMLCTALVFVRVYGELEFAFSMMKILLIIGVNIMALVITCGGGPDHKTIGFEYWRNPGPFVLYLGIGGALGRFLGVWTSLNSALYAYSGIETITVAAGETKSPRQAIPQATKRIFFRILIFYVISIFMIGLVVPSNDPKLSNSSGTASQSPFVIAATLAGIKVVPSIINAAIITSAWSSGNSNMLGGSRVFYGLAMNGQAPKFFTRLNRFSVPWIAISLYGLFMCLGYMSLSSTANTVFDWLQDLVSITTLTNWLTILVTYLRFYYGCKKQGISRKSLPWATPLQPYISWASLFMLTILLITGGYSVFIKGHWDNEGFVSSYINIPLFLILYFAYKFVRKTKIVPLEDIPIQPFIDIANRNPEPQLKRKKGLHRLNVLWN</sequence>
<keyword evidence="2" id="KW-0813">Transport</keyword>
<feature type="transmembrane region" description="Helical" evidence="7">
    <location>
        <begin position="290"/>
        <end position="309"/>
    </location>
</feature>
<dbReference type="Gene3D" id="1.20.1740.10">
    <property type="entry name" value="Amino acid/polyamine transporter I"/>
    <property type="match status" value="1"/>
</dbReference>
<evidence type="ECO:0000256" key="1">
    <source>
        <dbReference type="ARBA" id="ARBA00004141"/>
    </source>
</evidence>
<reference evidence="10" key="1">
    <citation type="journal article" date="2017" name="Nat. Microbiol.">
        <title>Global analysis of biosynthetic gene clusters reveals vast potential of secondary metabolite production in Penicillium species.</title>
        <authorList>
            <person name="Nielsen J.C."/>
            <person name="Grijseels S."/>
            <person name="Prigent S."/>
            <person name="Ji B."/>
            <person name="Dainat J."/>
            <person name="Nielsen K.F."/>
            <person name="Frisvad J.C."/>
            <person name="Workman M."/>
            <person name="Nielsen J."/>
        </authorList>
    </citation>
    <scope>NUCLEOTIDE SEQUENCE [LARGE SCALE GENOMIC DNA]</scope>
    <source>
        <strain evidence="10">IBT 14082</strain>
    </source>
</reference>
<evidence type="ECO:0000313" key="9">
    <source>
        <dbReference type="EMBL" id="OQE28071.1"/>
    </source>
</evidence>
<feature type="transmembrane region" description="Helical" evidence="7">
    <location>
        <begin position="421"/>
        <end position="442"/>
    </location>
</feature>
<dbReference type="OrthoDB" id="3900342at2759"/>
<evidence type="ECO:0000256" key="7">
    <source>
        <dbReference type="SAM" id="Phobius"/>
    </source>
</evidence>
<evidence type="ECO:0000313" key="10">
    <source>
        <dbReference type="Proteomes" id="UP000191342"/>
    </source>
</evidence>